<proteinExistence type="predicted"/>
<feature type="compositionally biased region" description="Basic and acidic residues" evidence="1">
    <location>
        <begin position="22"/>
        <end position="70"/>
    </location>
</feature>
<sequence>MKQQGVHPEDAAGTPDAAARPDTVRADTGDPDARREESGPRKDDLTRPRRNDGGTRAREDDGAAPDDGRGAGRPARTAPPRRAA</sequence>
<dbReference type="Proteomes" id="UP001470023">
    <property type="component" value="Unassembled WGS sequence"/>
</dbReference>
<comment type="caution">
    <text evidence="2">The sequence shown here is derived from an EMBL/GenBank/DDBJ whole genome shotgun (WGS) entry which is preliminary data.</text>
</comment>
<feature type="region of interest" description="Disordered" evidence="1">
    <location>
        <begin position="1"/>
        <end position="84"/>
    </location>
</feature>
<dbReference type="RefSeq" id="WP_352064621.1">
    <property type="nucleotide sequence ID" value="NZ_JBEPAZ010000028.1"/>
</dbReference>
<feature type="compositionally biased region" description="Low complexity" evidence="1">
    <location>
        <begin position="72"/>
        <end position="84"/>
    </location>
</feature>
<evidence type="ECO:0000256" key="1">
    <source>
        <dbReference type="SAM" id="MobiDB-lite"/>
    </source>
</evidence>
<accession>A0ABV1UD33</accession>
<reference evidence="2 3" key="1">
    <citation type="submission" date="2024-06" db="EMBL/GenBank/DDBJ databases">
        <title>The Natural Products Discovery Center: Release of the First 8490 Sequenced Strains for Exploring Actinobacteria Biosynthetic Diversity.</title>
        <authorList>
            <person name="Kalkreuter E."/>
            <person name="Kautsar S.A."/>
            <person name="Yang D."/>
            <person name="Bader C.D."/>
            <person name="Teijaro C.N."/>
            <person name="Fluegel L."/>
            <person name="Davis C.M."/>
            <person name="Simpson J.R."/>
            <person name="Lauterbach L."/>
            <person name="Steele A.D."/>
            <person name="Gui C."/>
            <person name="Meng S."/>
            <person name="Li G."/>
            <person name="Viehrig K."/>
            <person name="Ye F."/>
            <person name="Su P."/>
            <person name="Kiefer A.F."/>
            <person name="Nichols A."/>
            <person name="Cepeda A.J."/>
            <person name="Yan W."/>
            <person name="Fan B."/>
            <person name="Jiang Y."/>
            <person name="Adhikari A."/>
            <person name="Zheng C.-J."/>
            <person name="Schuster L."/>
            <person name="Cowan T.M."/>
            <person name="Smanski M.J."/>
            <person name="Chevrette M.G."/>
            <person name="De Carvalho L.P.S."/>
            <person name="Shen B."/>
        </authorList>
    </citation>
    <scope>NUCLEOTIDE SEQUENCE [LARGE SCALE GENOMIC DNA]</scope>
    <source>
        <strain evidence="2 3">NPDC001166</strain>
    </source>
</reference>
<name>A0ABV1UD33_9ACTN</name>
<dbReference type="EMBL" id="JBEPAZ010000028">
    <property type="protein sequence ID" value="MER6431482.1"/>
    <property type="molecule type" value="Genomic_DNA"/>
</dbReference>
<organism evidence="2 3">
    <name type="scientific">Streptomyces sp. 900105245</name>
    <dbReference type="NCBI Taxonomy" id="3154379"/>
    <lineage>
        <taxon>Bacteria</taxon>
        <taxon>Bacillati</taxon>
        <taxon>Actinomycetota</taxon>
        <taxon>Actinomycetes</taxon>
        <taxon>Kitasatosporales</taxon>
        <taxon>Streptomycetaceae</taxon>
        <taxon>Streptomyces</taxon>
    </lineage>
</organism>
<protein>
    <submittedName>
        <fullName evidence="2">Uncharacterized protein</fullName>
    </submittedName>
</protein>
<feature type="non-terminal residue" evidence="2">
    <location>
        <position position="84"/>
    </location>
</feature>
<evidence type="ECO:0000313" key="3">
    <source>
        <dbReference type="Proteomes" id="UP001470023"/>
    </source>
</evidence>
<evidence type="ECO:0000313" key="2">
    <source>
        <dbReference type="EMBL" id="MER6431482.1"/>
    </source>
</evidence>
<gene>
    <name evidence="2" type="ORF">ABT272_27685</name>
</gene>
<keyword evidence="3" id="KW-1185">Reference proteome</keyword>